<dbReference type="PANTHER" id="PTHR38117">
    <property type="entry name" value="NACHT AND WD40 DOMAIN PROTEIN"/>
    <property type="match status" value="1"/>
</dbReference>
<evidence type="ECO:0000313" key="3">
    <source>
        <dbReference type="Proteomes" id="UP001301769"/>
    </source>
</evidence>
<comment type="caution">
    <text evidence="2">The sequence shown here is derived from an EMBL/GenBank/DDBJ whole genome shotgun (WGS) entry which is preliminary data.</text>
</comment>
<feature type="domain" description="DUF7053" evidence="1">
    <location>
        <begin position="9"/>
        <end position="180"/>
    </location>
</feature>
<accession>A0AAN7B9T2</accession>
<keyword evidence="3" id="KW-1185">Reference proteome</keyword>
<name>A0AAN7B9T2_9PEZI</name>
<dbReference type="InterPro" id="IPR055481">
    <property type="entry name" value="DUF7053"/>
</dbReference>
<reference evidence="2" key="2">
    <citation type="submission" date="2023-05" db="EMBL/GenBank/DDBJ databases">
        <authorList>
            <consortium name="Lawrence Berkeley National Laboratory"/>
            <person name="Steindorff A."/>
            <person name="Hensen N."/>
            <person name="Bonometti L."/>
            <person name="Westerberg I."/>
            <person name="Brannstrom I.O."/>
            <person name="Guillou S."/>
            <person name="Cros-Aarteil S."/>
            <person name="Calhoun S."/>
            <person name="Haridas S."/>
            <person name="Kuo A."/>
            <person name="Mondo S."/>
            <person name="Pangilinan J."/>
            <person name="Riley R."/>
            <person name="Labutti K."/>
            <person name="Andreopoulos B."/>
            <person name="Lipzen A."/>
            <person name="Chen C."/>
            <person name="Yanf M."/>
            <person name="Daum C."/>
            <person name="Ng V."/>
            <person name="Clum A."/>
            <person name="Ohm R."/>
            <person name="Martin F."/>
            <person name="Silar P."/>
            <person name="Natvig D."/>
            <person name="Lalanne C."/>
            <person name="Gautier V."/>
            <person name="Ament-Velasquez S.L."/>
            <person name="Kruys A."/>
            <person name="Hutchinson M.I."/>
            <person name="Powell A.J."/>
            <person name="Barry K."/>
            <person name="Miller A.N."/>
            <person name="Grigoriev I.V."/>
            <person name="Debuchy R."/>
            <person name="Gladieux P."/>
            <person name="Thoren M.H."/>
            <person name="Johannesson H."/>
        </authorList>
    </citation>
    <scope>NUCLEOTIDE SEQUENCE</scope>
    <source>
        <strain evidence="2">PSN293</strain>
    </source>
</reference>
<evidence type="ECO:0000313" key="2">
    <source>
        <dbReference type="EMBL" id="KAK4215302.1"/>
    </source>
</evidence>
<dbReference type="Proteomes" id="UP001301769">
    <property type="component" value="Unassembled WGS sequence"/>
</dbReference>
<dbReference type="Pfam" id="PF23155">
    <property type="entry name" value="DUF7053"/>
    <property type="match status" value="1"/>
</dbReference>
<evidence type="ECO:0000259" key="1">
    <source>
        <dbReference type="Pfam" id="PF23155"/>
    </source>
</evidence>
<organism evidence="2 3">
    <name type="scientific">Rhypophila decipiens</name>
    <dbReference type="NCBI Taxonomy" id="261697"/>
    <lineage>
        <taxon>Eukaryota</taxon>
        <taxon>Fungi</taxon>
        <taxon>Dikarya</taxon>
        <taxon>Ascomycota</taxon>
        <taxon>Pezizomycotina</taxon>
        <taxon>Sordariomycetes</taxon>
        <taxon>Sordariomycetidae</taxon>
        <taxon>Sordariales</taxon>
        <taxon>Naviculisporaceae</taxon>
        <taxon>Rhypophila</taxon>
    </lineage>
</organism>
<dbReference type="PANTHER" id="PTHR38117:SF1">
    <property type="entry name" value="DUF3074 DOMAIN-CONTAINING PROTEIN"/>
    <property type="match status" value="1"/>
</dbReference>
<dbReference type="AlphaFoldDB" id="A0AAN7B9T2"/>
<sequence>MASPSPTMTIVTRVALPAFLDPQAMLDMLQTYEPLIKASPYLKNYERRSVEVEELVDDTFFSEDGRKIQAFVVYDRVPIIPGVGNWATKGVKIPCVFQSFHNGVRCRADSEAGVTVRSSYEVRRRGEVSGGPAPMVHSGDGEYELVETADICCGSFVKAFVRQSFTTAHQKTLQRVVDETARAWGQPGVQKFQQFR</sequence>
<dbReference type="EMBL" id="MU858081">
    <property type="protein sequence ID" value="KAK4215302.1"/>
    <property type="molecule type" value="Genomic_DNA"/>
</dbReference>
<gene>
    <name evidence="2" type="ORF">QBC37DRAFT_281829</name>
</gene>
<protein>
    <recommendedName>
        <fullName evidence="1">DUF7053 domain-containing protein</fullName>
    </recommendedName>
</protein>
<reference evidence="2" key="1">
    <citation type="journal article" date="2023" name="Mol. Phylogenet. Evol.">
        <title>Genome-scale phylogeny and comparative genomics of the fungal order Sordariales.</title>
        <authorList>
            <person name="Hensen N."/>
            <person name="Bonometti L."/>
            <person name="Westerberg I."/>
            <person name="Brannstrom I.O."/>
            <person name="Guillou S."/>
            <person name="Cros-Aarteil S."/>
            <person name="Calhoun S."/>
            <person name="Haridas S."/>
            <person name="Kuo A."/>
            <person name="Mondo S."/>
            <person name="Pangilinan J."/>
            <person name="Riley R."/>
            <person name="LaButti K."/>
            <person name="Andreopoulos B."/>
            <person name="Lipzen A."/>
            <person name="Chen C."/>
            <person name="Yan M."/>
            <person name="Daum C."/>
            <person name="Ng V."/>
            <person name="Clum A."/>
            <person name="Steindorff A."/>
            <person name="Ohm R.A."/>
            <person name="Martin F."/>
            <person name="Silar P."/>
            <person name="Natvig D.O."/>
            <person name="Lalanne C."/>
            <person name="Gautier V."/>
            <person name="Ament-Velasquez S.L."/>
            <person name="Kruys A."/>
            <person name="Hutchinson M.I."/>
            <person name="Powell A.J."/>
            <person name="Barry K."/>
            <person name="Miller A.N."/>
            <person name="Grigoriev I.V."/>
            <person name="Debuchy R."/>
            <person name="Gladieux P."/>
            <person name="Hiltunen Thoren M."/>
            <person name="Johannesson H."/>
        </authorList>
    </citation>
    <scope>NUCLEOTIDE SEQUENCE</scope>
    <source>
        <strain evidence="2">PSN293</strain>
    </source>
</reference>
<proteinExistence type="predicted"/>